<dbReference type="AlphaFoldDB" id="F6FI04"/>
<evidence type="ECO:0000313" key="2">
    <source>
        <dbReference type="Proteomes" id="UP000007952"/>
    </source>
</evidence>
<name>F6FI04_MYCHI</name>
<dbReference type="Proteomes" id="UP000007952">
    <property type="component" value="Chromosome"/>
</dbReference>
<dbReference type="STRING" id="859194.MHF_0580"/>
<gene>
    <name evidence="1" type="ordered locus">MHF_0580</name>
</gene>
<evidence type="ECO:0000313" key="1">
    <source>
        <dbReference type="EMBL" id="AEG72852.1"/>
    </source>
</evidence>
<dbReference type="HOGENOM" id="CLU_114919_0_0_14"/>
<accession>F6FI04</accession>
<reference evidence="1 2" key="1">
    <citation type="journal article" date="2011" name="J. Bacteriol.">
        <title>Complete genome sequences of two hemotropic Mycoplasmas, Mycoplasma haemofelis strain Ohio2 and Mycoplasma suis strain Illinois.</title>
        <authorList>
            <person name="Messick J.B."/>
            <person name="Santos A.P."/>
            <person name="Guimaraes A.M."/>
        </authorList>
    </citation>
    <scope>NUCLEOTIDE SEQUENCE [LARGE SCALE GENOMIC DNA]</scope>
    <source>
        <strain evidence="1 2">Ohio2</strain>
    </source>
</reference>
<dbReference type="KEGG" id="mhf:MHF_0580"/>
<proteinExistence type="predicted"/>
<dbReference type="BioCyc" id="MHAE859194:G1GR7-571-MONOMER"/>
<sequence length="197" mass="21899">MASKLTLVGIPSAVVGAAGVSAYSMSDNSKSLKKLKDLFDSTEGRILLDAIGDKHDLVWQQIVKEHGESSSKIKGVNSKETLKAYCSRTADSTNSGDLTVYSDWCSRNTFRAQMNSSTKKWNDSEVDTEWEKNKQAYSQESTENFLIAKAGTQGNIEKASITPQDLRDWCSKRALSPFINTEDKDYSIADKFCFKIQ</sequence>
<reference key="2">
    <citation type="submission" date="2011-05" db="EMBL/GenBank/DDBJ databases">
        <title>The Genome of Mycoplasma haemofelis Strain Ohio2, a pathogenic hemoplasma of the cat.</title>
        <authorList>
            <person name="Santos A.P."/>
            <person name="Guimaraes A.M.S."/>
            <person name="SanMiguel P.J."/>
            <person name="Martin S.W."/>
            <person name="Messick J.B."/>
        </authorList>
    </citation>
    <scope>NUCLEOTIDE SEQUENCE</scope>
    <source>
        <strain>Ohio2</strain>
    </source>
</reference>
<dbReference type="EMBL" id="CP002808">
    <property type="protein sequence ID" value="AEG72852.1"/>
    <property type="molecule type" value="Genomic_DNA"/>
</dbReference>
<protein>
    <submittedName>
        <fullName evidence="1">Uncharacterized protein</fullName>
    </submittedName>
</protein>
<organism evidence="1 2">
    <name type="scientific">Mycoplasma haemofelis (strain Ohio2)</name>
    <dbReference type="NCBI Taxonomy" id="859194"/>
    <lineage>
        <taxon>Bacteria</taxon>
        <taxon>Bacillati</taxon>
        <taxon>Mycoplasmatota</taxon>
        <taxon>Mollicutes</taxon>
        <taxon>Mycoplasmataceae</taxon>
        <taxon>Mycoplasma</taxon>
    </lineage>
</organism>